<evidence type="ECO:0000313" key="2">
    <source>
        <dbReference type="EMBL" id="GKV04205.1"/>
    </source>
</evidence>
<dbReference type="Pfam" id="PF00646">
    <property type="entry name" value="F-box"/>
    <property type="match status" value="1"/>
</dbReference>
<dbReference type="PANTHER" id="PTHR31900">
    <property type="entry name" value="F-BOX/RNI SUPERFAMILY PROTEIN-RELATED"/>
    <property type="match status" value="1"/>
</dbReference>
<name>A0AAV5IZZ7_9ROSI</name>
<accession>A0AAV5IZZ7</accession>
<dbReference type="SUPFAM" id="SSF52058">
    <property type="entry name" value="L domain-like"/>
    <property type="match status" value="1"/>
</dbReference>
<proteinExistence type="predicted"/>
<reference evidence="2 3" key="1">
    <citation type="journal article" date="2021" name="Commun. Biol.">
        <title>The genome of Shorea leprosula (Dipterocarpaceae) highlights the ecological relevance of drought in aseasonal tropical rainforests.</title>
        <authorList>
            <person name="Ng K.K.S."/>
            <person name="Kobayashi M.J."/>
            <person name="Fawcett J.A."/>
            <person name="Hatakeyama M."/>
            <person name="Paape T."/>
            <person name="Ng C.H."/>
            <person name="Ang C.C."/>
            <person name="Tnah L.H."/>
            <person name="Lee C.T."/>
            <person name="Nishiyama T."/>
            <person name="Sese J."/>
            <person name="O'Brien M.J."/>
            <person name="Copetti D."/>
            <person name="Mohd Noor M.I."/>
            <person name="Ong R.C."/>
            <person name="Putra M."/>
            <person name="Sireger I.Z."/>
            <person name="Indrioko S."/>
            <person name="Kosugi Y."/>
            <person name="Izuno A."/>
            <person name="Isagi Y."/>
            <person name="Lee S.L."/>
            <person name="Shimizu K.K."/>
        </authorList>
    </citation>
    <scope>NUCLEOTIDE SEQUENCE [LARGE SCALE GENOMIC DNA]</scope>
    <source>
        <strain evidence="2">214</strain>
    </source>
</reference>
<comment type="caution">
    <text evidence="2">The sequence shown here is derived from an EMBL/GenBank/DDBJ whole genome shotgun (WGS) entry which is preliminary data.</text>
</comment>
<dbReference type="InterPro" id="IPR006566">
    <property type="entry name" value="FBD"/>
</dbReference>
<evidence type="ECO:0000313" key="3">
    <source>
        <dbReference type="Proteomes" id="UP001054252"/>
    </source>
</evidence>
<dbReference type="AlphaFoldDB" id="A0AAV5IZZ7"/>
<dbReference type="Proteomes" id="UP001054252">
    <property type="component" value="Unassembled WGS sequence"/>
</dbReference>
<protein>
    <recommendedName>
        <fullName evidence="1">F-box domain-containing protein</fullName>
    </recommendedName>
</protein>
<dbReference type="InterPro" id="IPR001810">
    <property type="entry name" value="F-box_dom"/>
</dbReference>
<keyword evidence="3" id="KW-1185">Reference proteome</keyword>
<dbReference type="InterPro" id="IPR032675">
    <property type="entry name" value="LRR_dom_sf"/>
</dbReference>
<dbReference type="SMART" id="SM00579">
    <property type="entry name" value="FBD"/>
    <property type="match status" value="1"/>
</dbReference>
<dbReference type="SMART" id="SM00256">
    <property type="entry name" value="FBOX"/>
    <property type="match status" value="1"/>
</dbReference>
<feature type="domain" description="F-box" evidence="1">
    <location>
        <begin position="2"/>
        <end position="49"/>
    </location>
</feature>
<dbReference type="Pfam" id="PF24758">
    <property type="entry name" value="LRR_At5g56370"/>
    <property type="match status" value="1"/>
</dbReference>
<dbReference type="Gene3D" id="1.20.1280.50">
    <property type="match status" value="1"/>
</dbReference>
<dbReference type="InterPro" id="IPR036047">
    <property type="entry name" value="F-box-like_dom_sf"/>
</dbReference>
<dbReference type="InterPro" id="IPR055411">
    <property type="entry name" value="LRR_FXL15/At3g58940/PEG3-like"/>
</dbReference>
<dbReference type="CDD" id="cd22160">
    <property type="entry name" value="F-box_AtFBL13-like"/>
    <property type="match status" value="1"/>
</dbReference>
<dbReference type="PROSITE" id="PS50181">
    <property type="entry name" value="FBOX"/>
    <property type="match status" value="1"/>
</dbReference>
<dbReference type="Pfam" id="PF08387">
    <property type="entry name" value="FBD"/>
    <property type="match status" value="1"/>
</dbReference>
<gene>
    <name evidence="2" type="ORF">SLEP1_g16399</name>
</gene>
<dbReference type="Gene3D" id="3.80.10.10">
    <property type="entry name" value="Ribonuclease Inhibitor"/>
    <property type="match status" value="1"/>
</dbReference>
<dbReference type="InterPro" id="IPR053781">
    <property type="entry name" value="F-box_AtFBL13-like"/>
</dbReference>
<sequence>MGSNIHELPNEVLLHILSLLPTKDAVRTSVLSTRWRYLYASISQFDIDFWGFKTADRVGVMNFVDRMFHYRDRSPMDKFRLCYLDAIDPLRLEGWILAAMQRGVRELDLYNYGLCQLLLPASLFTCNTLAVLKLNMRTEPGLEVPAEVFLPNLKVLHLANVISFLNVDSSERLFLNCPILEDLVVQSYYEWDDYKCKIHVSSPTLKRLTMEFMCVLGGFSSFDVVINAPNLVYLKYVGCEVNSHAFVNVQSLTEAYIDFEEFLGYSSHYLHSATDVMKGISNIQTLHISGETLVDLQAASVPIPLLQNMTILRIFRCDETYGLKGLLYFLTYCDALETLVLEEPPCKWNRDTWYLLEASRDNCLLLRLKAIEIFSFEGDEDCMKMVEYFLKSARVLENLTIHISAENEKRLKITKELMILLRVSEKCQVMIV</sequence>
<dbReference type="SUPFAM" id="SSF81383">
    <property type="entry name" value="F-box domain"/>
    <property type="match status" value="1"/>
</dbReference>
<organism evidence="2 3">
    <name type="scientific">Rubroshorea leprosula</name>
    <dbReference type="NCBI Taxonomy" id="152421"/>
    <lineage>
        <taxon>Eukaryota</taxon>
        <taxon>Viridiplantae</taxon>
        <taxon>Streptophyta</taxon>
        <taxon>Embryophyta</taxon>
        <taxon>Tracheophyta</taxon>
        <taxon>Spermatophyta</taxon>
        <taxon>Magnoliopsida</taxon>
        <taxon>eudicotyledons</taxon>
        <taxon>Gunneridae</taxon>
        <taxon>Pentapetalae</taxon>
        <taxon>rosids</taxon>
        <taxon>malvids</taxon>
        <taxon>Malvales</taxon>
        <taxon>Dipterocarpaceae</taxon>
        <taxon>Rubroshorea</taxon>
    </lineage>
</organism>
<dbReference type="InterPro" id="IPR050232">
    <property type="entry name" value="FBL13/AtMIF1-like"/>
</dbReference>
<dbReference type="EMBL" id="BPVZ01000021">
    <property type="protein sequence ID" value="GKV04205.1"/>
    <property type="molecule type" value="Genomic_DNA"/>
</dbReference>
<evidence type="ECO:0000259" key="1">
    <source>
        <dbReference type="PROSITE" id="PS50181"/>
    </source>
</evidence>
<dbReference type="PANTHER" id="PTHR31900:SF34">
    <property type="entry name" value="EMB|CAB62440.1-RELATED"/>
    <property type="match status" value="1"/>
</dbReference>